<organism evidence="1">
    <name type="scientific">Desulfomonile tiedjei</name>
    <dbReference type="NCBI Taxonomy" id="2358"/>
    <lineage>
        <taxon>Bacteria</taxon>
        <taxon>Pseudomonadati</taxon>
        <taxon>Thermodesulfobacteriota</taxon>
        <taxon>Desulfomonilia</taxon>
        <taxon>Desulfomonilales</taxon>
        <taxon>Desulfomonilaceae</taxon>
        <taxon>Desulfomonile</taxon>
    </lineage>
</organism>
<reference evidence="1" key="1">
    <citation type="journal article" date="2020" name="mSystems">
        <title>Genome- and Community-Level Interaction Insights into Carbon Utilization and Element Cycling Functions of Hydrothermarchaeota in Hydrothermal Sediment.</title>
        <authorList>
            <person name="Zhou Z."/>
            <person name="Liu Y."/>
            <person name="Xu W."/>
            <person name="Pan J."/>
            <person name="Luo Z.H."/>
            <person name="Li M."/>
        </authorList>
    </citation>
    <scope>NUCLEOTIDE SEQUENCE [LARGE SCALE GENOMIC DNA]</scope>
    <source>
        <strain evidence="1">SpSt-769</strain>
    </source>
</reference>
<evidence type="ECO:0008006" key="2">
    <source>
        <dbReference type="Google" id="ProtNLM"/>
    </source>
</evidence>
<dbReference type="AlphaFoldDB" id="A0A7C4ARJ4"/>
<gene>
    <name evidence="1" type="ORF">ENV54_06245</name>
</gene>
<evidence type="ECO:0000313" key="1">
    <source>
        <dbReference type="EMBL" id="HGH60881.1"/>
    </source>
</evidence>
<dbReference type="EMBL" id="DTGT01000192">
    <property type="protein sequence ID" value="HGH60881.1"/>
    <property type="molecule type" value="Genomic_DNA"/>
</dbReference>
<protein>
    <recommendedName>
        <fullName evidence="2">L-2-amino-thiazoline-4-carboxylic acid hydrolase</fullName>
    </recommendedName>
</protein>
<accession>A0A7C4ARJ4</accession>
<comment type="caution">
    <text evidence="1">The sequence shown here is derived from an EMBL/GenBank/DDBJ whole genome shotgun (WGS) entry which is preliminary data.</text>
</comment>
<name>A0A7C4ARJ4_9BACT</name>
<dbReference type="Pfam" id="PF19620">
    <property type="entry name" value="DUF6125"/>
    <property type="match status" value="1"/>
</dbReference>
<proteinExistence type="predicted"/>
<sequence>MVFDEMTSEERRKYLDFLLWHYRVVDAFWYVFVEEELGSGKADHFNERVWGRVAGMAAKDIVQRFQIRETGLEGFVKALKYFPWSIIVGYEVSVRDHEVLISVPECPTQAARIRRNLGEYACKGMHEAEFISFSKAIDPRIRVECLHAPPDPHPADRFCQWRFTE</sequence>